<protein>
    <submittedName>
        <fullName evidence="2">Uncharacterized protein</fullName>
    </submittedName>
</protein>
<organism evidence="2 3">
    <name type="scientific">Phanerochaete sordida</name>
    <dbReference type="NCBI Taxonomy" id="48140"/>
    <lineage>
        <taxon>Eukaryota</taxon>
        <taxon>Fungi</taxon>
        <taxon>Dikarya</taxon>
        <taxon>Basidiomycota</taxon>
        <taxon>Agaricomycotina</taxon>
        <taxon>Agaricomycetes</taxon>
        <taxon>Polyporales</taxon>
        <taxon>Phanerochaetaceae</taxon>
        <taxon>Phanerochaete</taxon>
    </lineage>
</organism>
<feature type="region of interest" description="Disordered" evidence="1">
    <location>
        <begin position="59"/>
        <end position="84"/>
    </location>
</feature>
<evidence type="ECO:0000313" key="3">
    <source>
        <dbReference type="Proteomes" id="UP000703269"/>
    </source>
</evidence>
<dbReference type="EMBL" id="BPQB01000108">
    <property type="protein sequence ID" value="GJE99387.1"/>
    <property type="molecule type" value="Genomic_DNA"/>
</dbReference>
<sequence>MRRAIQGSYSRLLSVEAGGVDAVGDGEDDCVAQVLVQGASTVQSAPLLLLQASQRRSRYPCRGARRSRHTPQFSRSDLHAVGRA</sequence>
<dbReference type="AlphaFoldDB" id="A0A9P3LMI4"/>
<name>A0A9P3LMI4_9APHY</name>
<evidence type="ECO:0000313" key="2">
    <source>
        <dbReference type="EMBL" id="GJE99387.1"/>
    </source>
</evidence>
<proteinExistence type="predicted"/>
<comment type="caution">
    <text evidence="2">The sequence shown here is derived from an EMBL/GenBank/DDBJ whole genome shotgun (WGS) entry which is preliminary data.</text>
</comment>
<accession>A0A9P3LMI4</accession>
<evidence type="ECO:0000256" key="1">
    <source>
        <dbReference type="SAM" id="MobiDB-lite"/>
    </source>
</evidence>
<keyword evidence="3" id="KW-1185">Reference proteome</keyword>
<gene>
    <name evidence="2" type="ORF">PsYK624_156410</name>
</gene>
<reference evidence="2 3" key="1">
    <citation type="submission" date="2021-08" db="EMBL/GenBank/DDBJ databases">
        <title>Draft Genome Sequence of Phanerochaete sordida strain YK-624.</title>
        <authorList>
            <person name="Mori T."/>
            <person name="Dohra H."/>
            <person name="Suzuki T."/>
            <person name="Kawagishi H."/>
            <person name="Hirai H."/>
        </authorList>
    </citation>
    <scope>NUCLEOTIDE SEQUENCE [LARGE SCALE GENOMIC DNA]</scope>
    <source>
        <strain evidence="2 3">YK-624</strain>
    </source>
</reference>
<feature type="compositionally biased region" description="Basic residues" evidence="1">
    <location>
        <begin position="59"/>
        <end position="69"/>
    </location>
</feature>
<dbReference type="Proteomes" id="UP000703269">
    <property type="component" value="Unassembled WGS sequence"/>
</dbReference>